<dbReference type="Gene3D" id="3.30.160.880">
    <property type="entry name" value="Cell division protein ZapA protomer, N-terminal domain"/>
    <property type="match status" value="1"/>
</dbReference>
<comment type="caution">
    <text evidence="1">The sequence shown here is derived from an EMBL/GenBank/DDBJ whole genome shotgun (WGS) entry which is preliminary data.</text>
</comment>
<proteinExistence type="predicted"/>
<protein>
    <submittedName>
        <fullName evidence="1">Cell division protein ZapA</fullName>
    </submittedName>
</protein>
<keyword evidence="1" id="KW-0132">Cell division</keyword>
<dbReference type="EMBL" id="BMKS01000003">
    <property type="protein sequence ID" value="GGG27678.1"/>
    <property type="molecule type" value="Genomic_DNA"/>
</dbReference>
<dbReference type="Pfam" id="PF05164">
    <property type="entry name" value="ZapA"/>
    <property type="match status" value="1"/>
</dbReference>
<keyword evidence="2" id="KW-1185">Reference proteome</keyword>
<dbReference type="InterPro" id="IPR036192">
    <property type="entry name" value="Cell_div_ZapA-like_sf"/>
</dbReference>
<sequence length="113" mass="12266">MGQVTIRVGGYSHPVACQDGQEEHLQRMASEVDRRVGALRAMGMQFGEARMLLLAALQLADETSDLREELEALKAGRPVAATAERTAADPRLAEWLNRLAERIEGIAAALEAP</sequence>
<organism evidence="1 2">
    <name type="scientific">Caldovatus sediminis</name>
    <dbReference type="NCBI Taxonomy" id="2041189"/>
    <lineage>
        <taxon>Bacteria</taxon>
        <taxon>Pseudomonadati</taxon>
        <taxon>Pseudomonadota</taxon>
        <taxon>Alphaproteobacteria</taxon>
        <taxon>Acetobacterales</taxon>
        <taxon>Roseomonadaceae</taxon>
        <taxon>Caldovatus</taxon>
    </lineage>
</organism>
<evidence type="ECO:0000313" key="2">
    <source>
        <dbReference type="Proteomes" id="UP000597507"/>
    </source>
</evidence>
<gene>
    <name evidence="1" type="primary">zapA</name>
    <name evidence="1" type="ORF">GCM10010964_14500</name>
</gene>
<dbReference type="Proteomes" id="UP000597507">
    <property type="component" value="Unassembled WGS sequence"/>
</dbReference>
<dbReference type="SUPFAM" id="SSF102829">
    <property type="entry name" value="Cell division protein ZapA-like"/>
    <property type="match status" value="1"/>
</dbReference>
<evidence type="ECO:0000313" key="1">
    <source>
        <dbReference type="EMBL" id="GGG27678.1"/>
    </source>
</evidence>
<keyword evidence="1" id="KW-0131">Cell cycle</keyword>
<dbReference type="InterPro" id="IPR007838">
    <property type="entry name" value="Cell_div_ZapA-like"/>
</dbReference>
<accession>A0A8J2ZAI3</accession>
<dbReference type="InterPro" id="IPR042233">
    <property type="entry name" value="Cell_div_ZapA_N"/>
</dbReference>
<name>A0A8J2ZAI3_9PROT</name>
<reference evidence="1 2" key="1">
    <citation type="journal article" date="2014" name="Int. J. Syst. Evol. Microbiol.">
        <title>Complete genome sequence of Corynebacterium casei LMG S-19264T (=DSM 44701T), isolated from a smear-ripened cheese.</title>
        <authorList>
            <consortium name="US DOE Joint Genome Institute (JGI-PGF)"/>
            <person name="Walter F."/>
            <person name="Albersmeier A."/>
            <person name="Kalinowski J."/>
            <person name="Ruckert C."/>
        </authorList>
    </citation>
    <scope>NUCLEOTIDE SEQUENCE [LARGE SCALE GENOMIC DNA]</scope>
    <source>
        <strain evidence="1 2">CGMCC 1.16330</strain>
    </source>
</reference>
<dbReference type="AlphaFoldDB" id="A0A8J2ZAI3"/>
<dbReference type="GO" id="GO:0051301">
    <property type="term" value="P:cell division"/>
    <property type="evidence" value="ECO:0007669"/>
    <property type="project" value="UniProtKB-KW"/>
</dbReference>